<evidence type="ECO:0000313" key="3">
    <source>
        <dbReference type="Proteomes" id="UP000059680"/>
    </source>
</evidence>
<sequence>MESISCAPANSSNCLTNSSIIASSSSPAMAPVAVSSPRTASRVSRVSFSSASDAYAPLGGSGGGAAVGCFAARRLGALGSGSPSPSPSPFTGFASPDPDDDDDAAEASPPLLGAAERSRLVKSSRALSRSSSRSSSPAPGLEEAIGRRGGGSRGVVGEEWSPGRASNRGRVLGGGGGGIVEDTTTERKRSA</sequence>
<reference evidence="2 3" key="2">
    <citation type="journal article" date="2013" name="Plant Cell Physiol.">
        <title>Rice Annotation Project Database (RAP-DB): an integrative and interactive database for rice genomics.</title>
        <authorList>
            <person name="Sakai H."/>
            <person name="Lee S.S."/>
            <person name="Tanaka T."/>
            <person name="Numa H."/>
            <person name="Kim J."/>
            <person name="Kawahara Y."/>
            <person name="Wakimoto H."/>
            <person name="Yang C.C."/>
            <person name="Iwamoto M."/>
            <person name="Abe T."/>
            <person name="Yamada Y."/>
            <person name="Muto A."/>
            <person name="Inokuchi H."/>
            <person name="Ikemura T."/>
            <person name="Matsumoto T."/>
            <person name="Sasaki T."/>
            <person name="Itoh T."/>
        </authorList>
    </citation>
    <scope>NUCLEOTIDE SEQUENCE [LARGE SCALE GENOMIC DNA]</scope>
    <source>
        <strain evidence="3">cv. Nipponbare</strain>
    </source>
</reference>
<reference evidence="2 3" key="3">
    <citation type="journal article" date="2013" name="Rice">
        <title>Improvement of the Oryza sativa Nipponbare reference genome using next generation sequence and optical map data.</title>
        <authorList>
            <person name="Kawahara Y."/>
            <person name="de la Bastide M."/>
            <person name="Hamilton J.P."/>
            <person name="Kanamori H."/>
            <person name="McCombie W.R."/>
            <person name="Ouyang S."/>
            <person name="Schwartz D.C."/>
            <person name="Tanaka T."/>
            <person name="Wu J."/>
            <person name="Zhou S."/>
            <person name="Childs K.L."/>
            <person name="Davidson R.M."/>
            <person name="Lin H."/>
            <person name="Quesada-Ocampo L."/>
            <person name="Vaillancourt B."/>
            <person name="Sakai H."/>
            <person name="Lee S.S."/>
            <person name="Kim J."/>
            <person name="Numa H."/>
            <person name="Itoh T."/>
            <person name="Buell C.R."/>
            <person name="Matsumoto T."/>
        </authorList>
    </citation>
    <scope>NUCLEOTIDE SEQUENCE [LARGE SCALE GENOMIC DNA]</scope>
    <source>
        <strain evidence="3">cv. Nipponbare</strain>
    </source>
</reference>
<dbReference type="Proteomes" id="UP000059680">
    <property type="component" value="Chromosome 2"/>
</dbReference>
<dbReference type="AlphaFoldDB" id="A0A0P0VMT7"/>
<feature type="compositionally biased region" description="Low complexity" evidence="1">
    <location>
        <begin position="77"/>
        <end position="96"/>
    </location>
</feature>
<reference evidence="3" key="1">
    <citation type="journal article" date="2005" name="Nature">
        <title>The map-based sequence of the rice genome.</title>
        <authorList>
            <consortium name="International rice genome sequencing project (IRGSP)"/>
            <person name="Matsumoto T."/>
            <person name="Wu J."/>
            <person name="Kanamori H."/>
            <person name="Katayose Y."/>
            <person name="Fujisawa M."/>
            <person name="Namiki N."/>
            <person name="Mizuno H."/>
            <person name="Yamamoto K."/>
            <person name="Antonio B.A."/>
            <person name="Baba T."/>
            <person name="Sakata K."/>
            <person name="Nagamura Y."/>
            <person name="Aoki H."/>
            <person name="Arikawa K."/>
            <person name="Arita K."/>
            <person name="Bito T."/>
            <person name="Chiden Y."/>
            <person name="Fujitsuka N."/>
            <person name="Fukunaka R."/>
            <person name="Hamada M."/>
            <person name="Harada C."/>
            <person name="Hayashi A."/>
            <person name="Hijishita S."/>
            <person name="Honda M."/>
            <person name="Hosokawa S."/>
            <person name="Ichikawa Y."/>
            <person name="Idonuma A."/>
            <person name="Iijima M."/>
            <person name="Ikeda M."/>
            <person name="Ikeno M."/>
            <person name="Ito K."/>
            <person name="Ito S."/>
            <person name="Ito T."/>
            <person name="Ito Y."/>
            <person name="Ito Y."/>
            <person name="Iwabuchi A."/>
            <person name="Kamiya K."/>
            <person name="Karasawa W."/>
            <person name="Kurita K."/>
            <person name="Katagiri S."/>
            <person name="Kikuta A."/>
            <person name="Kobayashi H."/>
            <person name="Kobayashi N."/>
            <person name="Machita K."/>
            <person name="Maehara T."/>
            <person name="Masukawa M."/>
            <person name="Mizubayashi T."/>
            <person name="Mukai Y."/>
            <person name="Nagasaki H."/>
            <person name="Nagata Y."/>
            <person name="Naito S."/>
            <person name="Nakashima M."/>
            <person name="Nakama Y."/>
            <person name="Nakamichi Y."/>
            <person name="Nakamura M."/>
            <person name="Meguro A."/>
            <person name="Negishi M."/>
            <person name="Ohta I."/>
            <person name="Ohta T."/>
            <person name="Okamoto M."/>
            <person name="Ono N."/>
            <person name="Saji S."/>
            <person name="Sakaguchi M."/>
            <person name="Sakai K."/>
            <person name="Shibata M."/>
            <person name="Shimokawa T."/>
            <person name="Song J."/>
            <person name="Takazaki Y."/>
            <person name="Terasawa K."/>
            <person name="Tsugane M."/>
            <person name="Tsuji K."/>
            <person name="Ueda S."/>
            <person name="Waki K."/>
            <person name="Yamagata H."/>
            <person name="Yamamoto M."/>
            <person name="Yamamoto S."/>
            <person name="Yamane H."/>
            <person name="Yoshiki S."/>
            <person name="Yoshihara R."/>
            <person name="Yukawa K."/>
            <person name="Zhong H."/>
            <person name="Yano M."/>
            <person name="Yuan Q."/>
            <person name="Ouyang S."/>
            <person name="Liu J."/>
            <person name="Jones K.M."/>
            <person name="Gansberger K."/>
            <person name="Moffat K."/>
            <person name="Hill J."/>
            <person name="Bera J."/>
            <person name="Fadrosh D."/>
            <person name="Jin S."/>
            <person name="Johri S."/>
            <person name="Kim M."/>
            <person name="Overton L."/>
            <person name="Reardon M."/>
            <person name="Tsitrin T."/>
            <person name="Vuong H."/>
            <person name="Weaver B."/>
            <person name="Ciecko A."/>
            <person name="Tallon L."/>
            <person name="Jackson J."/>
            <person name="Pai G."/>
            <person name="Aken S.V."/>
            <person name="Utterback T."/>
            <person name="Reidmuller S."/>
            <person name="Feldblyum T."/>
            <person name="Hsiao J."/>
            <person name="Zismann V."/>
            <person name="Iobst S."/>
            <person name="de Vazeille A.R."/>
            <person name="Buell C.R."/>
            <person name="Ying K."/>
            <person name="Li Y."/>
            <person name="Lu T."/>
            <person name="Huang Y."/>
            <person name="Zhao Q."/>
            <person name="Feng Q."/>
            <person name="Zhang L."/>
            <person name="Zhu J."/>
            <person name="Weng Q."/>
            <person name="Mu J."/>
            <person name="Lu Y."/>
            <person name="Fan D."/>
            <person name="Liu Y."/>
            <person name="Guan J."/>
            <person name="Zhang Y."/>
            <person name="Yu S."/>
            <person name="Liu X."/>
            <person name="Zhang Y."/>
            <person name="Hong G."/>
            <person name="Han B."/>
            <person name="Choisne N."/>
            <person name="Demange N."/>
            <person name="Orjeda G."/>
            <person name="Samain S."/>
            <person name="Cattolico L."/>
            <person name="Pelletier E."/>
            <person name="Couloux A."/>
            <person name="Segurens B."/>
            <person name="Wincker P."/>
            <person name="D'Hont A."/>
            <person name="Scarpelli C."/>
            <person name="Weissenbach J."/>
            <person name="Salanoubat M."/>
            <person name="Quetier F."/>
            <person name="Yu Y."/>
            <person name="Kim H.R."/>
            <person name="Rambo T."/>
            <person name="Currie J."/>
            <person name="Collura K."/>
            <person name="Luo M."/>
            <person name="Yang T."/>
            <person name="Ammiraju J.S.S."/>
            <person name="Engler F."/>
            <person name="Soderlund C."/>
            <person name="Wing R.A."/>
            <person name="Palmer L.E."/>
            <person name="de la Bastide M."/>
            <person name="Spiegel L."/>
            <person name="Nascimento L."/>
            <person name="Zutavern T."/>
            <person name="O'Shaughnessy A."/>
            <person name="Dike S."/>
            <person name="Dedhia N."/>
            <person name="Preston R."/>
            <person name="Balija V."/>
            <person name="McCombie W.R."/>
            <person name="Chow T."/>
            <person name="Chen H."/>
            <person name="Chung M."/>
            <person name="Chen C."/>
            <person name="Shaw J."/>
            <person name="Wu H."/>
            <person name="Hsiao K."/>
            <person name="Chao Y."/>
            <person name="Chu M."/>
            <person name="Cheng C."/>
            <person name="Hour A."/>
            <person name="Lee P."/>
            <person name="Lin S."/>
            <person name="Lin Y."/>
            <person name="Liou J."/>
            <person name="Liu S."/>
            <person name="Hsing Y."/>
            <person name="Raghuvanshi S."/>
            <person name="Mohanty A."/>
            <person name="Bharti A.K."/>
            <person name="Gaur A."/>
            <person name="Gupta V."/>
            <person name="Kumar D."/>
            <person name="Ravi V."/>
            <person name="Vij S."/>
            <person name="Kapur A."/>
            <person name="Khurana P."/>
            <person name="Khurana P."/>
            <person name="Khurana J.P."/>
            <person name="Tyagi A.K."/>
            <person name="Gaikwad K."/>
            <person name="Singh A."/>
            <person name="Dalal V."/>
            <person name="Srivastava S."/>
            <person name="Dixit A."/>
            <person name="Pal A.K."/>
            <person name="Ghazi I.A."/>
            <person name="Yadav M."/>
            <person name="Pandit A."/>
            <person name="Bhargava A."/>
            <person name="Sureshbabu K."/>
            <person name="Batra K."/>
            <person name="Sharma T.R."/>
            <person name="Mohapatra T."/>
            <person name="Singh N.K."/>
            <person name="Messing J."/>
            <person name="Nelson A.B."/>
            <person name="Fuks G."/>
            <person name="Kavchok S."/>
            <person name="Keizer G."/>
            <person name="Linton E."/>
            <person name="Llaca V."/>
            <person name="Song R."/>
            <person name="Tanyolac B."/>
            <person name="Young S."/>
            <person name="Ho-Il K."/>
            <person name="Hahn J.H."/>
            <person name="Sangsakoo G."/>
            <person name="Vanavichit A."/>
            <person name="de Mattos Luiz.A.T."/>
            <person name="Zimmer P.D."/>
            <person name="Malone G."/>
            <person name="Dellagostin O."/>
            <person name="de Oliveira A.C."/>
            <person name="Bevan M."/>
            <person name="Bancroft I."/>
            <person name="Minx P."/>
            <person name="Cordum H."/>
            <person name="Wilson R."/>
            <person name="Cheng Z."/>
            <person name="Jin W."/>
            <person name="Jiang J."/>
            <person name="Leong S.A."/>
            <person name="Iwama H."/>
            <person name="Gojobori T."/>
            <person name="Itoh T."/>
            <person name="Niimura Y."/>
            <person name="Fujii Y."/>
            <person name="Habara T."/>
            <person name="Sakai H."/>
            <person name="Sato Y."/>
            <person name="Wilson G."/>
            <person name="Kumar K."/>
            <person name="McCouch S."/>
            <person name="Juretic N."/>
            <person name="Hoen D."/>
            <person name="Wright S."/>
            <person name="Bruskiewich R."/>
            <person name="Bureau T."/>
            <person name="Miyao A."/>
            <person name="Hirochika H."/>
            <person name="Nishikawa T."/>
            <person name="Kadowaki K."/>
            <person name="Sugiura M."/>
            <person name="Burr B."/>
            <person name="Sasaki T."/>
        </authorList>
    </citation>
    <scope>NUCLEOTIDE SEQUENCE [LARGE SCALE GENOMIC DNA]</scope>
    <source>
        <strain evidence="3">cv. Nipponbare</strain>
    </source>
</reference>
<gene>
    <name evidence="2" type="ordered locus">Os02g0661050</name>
    <name evidence="2" type="ORF">OSNPB_020661050</name>
</gene>
<keyword evidence="3" id="KW-1185">Reference proteome</keyword>
<organism evidence="2 3">
    <name type="scientific">Oryza sativa subsp. japonica</name>
    <name type="common">Rice</name>
    <dbReference type="NCBI Taxonomy" id="39947"/>
    <lineage>
        <taxon>Eukaryota</taxon>
        <taxon>Viridiplantae</taxon>
        <taxon>Streptophyta</taxon>
        <taxon>Embryophyta</taxon>
        <taxon>Tracheophyta</taxon>
        <taxon>Spermatophyta</taxon>
        <taxon>Magnoliopsida</taxon>
        <taxon>Liliopsida</taxon>
        <taxon>Poales</taxon>
        <taxon>Poaceae</taxon>
        <taxon>BOP clade</taxon>
        <taxon>Oryzoideae</taxon>
        <taxon>Oryzeae</taxon>
        <taxon>Oryzinae</taxon>
        <taxon>Oryza</taxon>
        <taxon>Oryza sativa</taxon>
    </lineage>
</organism>
<feature type="region of interest" description="Disordered" evidence="1">
    <location>
        <begin position="77"/>
        <end position="191"/>
    </location>
</feature>
<proteinExistence type="predicted"/>
<feature type="compositionally biased region" description="Low complexity" evidence="1">
    <location>
        <begin position="121"/>
        <end position="136"/>
    </location>
</feature>
<evidence type="ECO:0000256" key="1">
    <source>
        <dbReference type="SAM" id="MobiDB-lite"/>
    </source>
</evidence>
<feature type="non-terminal residue" evidence="2">
    <location>
        <position position="191"/>
    </location>
</feature>
<dbReference type="PaxDb" id="39947-A0A0P0VMT7"/>
<dbReference type="InParanoid" id="A0A0P0VMT7"/>
<feature type="region of interest" description="Disordered" evidence="1">
    <location>
        <begin position="24"/>
        <end position="43"/>
    </location>
</feature>
<accession>A0A0P0VMT7</accession>
<protein>
    <submittedName>
        <fullName evidence="2">Os02g0661050 protein</fullName>
    </submittedName>
</protein>
<name>A0A0P0VMT7_ORYSJ</name>
<dbReference type="EMBL" id="AP014958">
    <property type="protein sequence ID" value="BAS80138.1"/>
    <property type="molecule type" value="Genomic_DNA"/>
</dbReference>
<evidence type="ECO:0000313" key="2">
    <source>
        <dbReference type="EMBL" id="BAS80138.1"/>
    </source>
</evidence>